<dbReference type="EMBL" id="CABFNQ020000741">
    <property type="protein sequence ID" value="CAH0030868.1"/>
    <property type="molecule type" value="Genomic_DNA"/>
</dbReference>
<protein>
    <submittedName>
        <fullName evidence="1">Uncharacterized protein</fullName>
    </submittedName>
</protein>
<reference evidence="1" key="1">
    <citation type="submission" date="2021-10" db="EMBL/GenBank/DDBJ databases">
        <authorList>
            <person name="Piombo E."/>
        </authorList>
    </citation>
    <scope>NUCLEOTIDE SEQUENCE</scope>
</reference>
<dbReference type="Proteomes" id="UP000696573">
    <property type="component" value="Unassembled WGS sequence"/>
</dbReference>
<proteinExistence type="predicted"/>
<dbReference type="AlphaFoldDB" id="A0A9N9VUX8"/>
<accession>A0A9N9VUX8</accession>
<sequence length="311" mass="35158">MRLTSILTATLSAIGLGIGLRIFFADNPTPTYIGFDRMLSMPSYERYTATRFIIEQVEEIKILADLGRLAELKYGNAAVDILGCLEDLSTDKDVKASISVVKPHYSWMEVEGFAAFDGLRTLRESILRDPSDCTLTTGGYFNRLSAVLRRPQISREQLVGRIQNITMHLHTLDALQKRFGIYDKGMHELKCTVCQVYGPEIASKIEILSYNEGQPPVGATGLLHRAMRGLFRLESLCLELKRSQTLRNEVVNVTGDKVKSITESLETIESLEREVKYASKIDSRASRKLDKQLLEVLEKEIEYFGIFFTNF</sequence>
<keyword evidence="2" id="KW-1185">Reference proteome</keyword>
<organism evidence="1 2">
    <name type="scientific">Clonostachys rhizophaga</name>
    <dbReference type="NCBI Taxonomy" id="160324"/>
    <lineage>
        <taxon>Eukaryota</taxon>
        <taxon>Fungi</taxon>
        <taxon>Dikarya</taxon>
        <taxon>Ascomycota</taxon>
        <taxon>Pezizomycotina</taxon>
        <taxon>Sordariomycetes</taxon>
        <taxon>Hypocreomycetidae</taxon>
        <taxon>Hypocreales</taxon>
        <taxon>Bionectriaceae</taxon>
        <taxon>Clonostachys</taxon>
    </lineage>
</organism>
<name>A0A9N9VUX8_9HYPO</name>
<dbReference type="OrthoDB" id="10346516at2759"/>
<evidence type="ECO:0000313" key="1">
    <source>
        <dbReference type="EMBL" id="CAH0030868.1"/>
    </source>
</evidence>
<gene>
    <name evidence="1" type="ORF">CRHIZ90672A_00009672</name>
</gene>
<comment type="caution">
    <text evidence="1">The sequence shown here is derived from an EMBL/GenBank/DDBJ whole genome shotgun (WGS) entry which is preliminary data.</text>
</comment>
<evidence type="ECO:0000313" key="2">
    <source>
        <dbReference type="Proteomes" id="UP000696573"/>
    </source>
</evidence>